<gene>
    <name evidence="2" type="ORF">WN944_007081</name>
</gene>
<sequence length="196" mass="23202">MDWIEFPFDIEEPLYYHDIEYVQGVVYCSLPCAMIGVFYVALKLWKIDAKSWLIYHKLGRFRRGRCILFTVEDEDYAREFRNTVHHFQLLYCEYRWIGGVSPSPFQAPSSTGLCVRRTLSRIRSPYLLGRPTQLPLTPIVTHQDQLLDQNTEQKEDEKLKQGFENWKSNVRIDRALESCFSSEFTASIWVKDFIRS</sequence>
<evidence type="ECO:0000313" key="2">
    <source>
        <dbReference type="EMBL" id="KAK9215078.1"/>
    </source>
</evidence>
<proteinExistence type="predicted"/>
<organism evidence="2 3">
    <name type="scientific">Citrus x changshan-huyou</name>
    <dbReference type="NCBI Taxonomy" id="2935761"/>
    <lineage>
        <taxon>Eukaryota</taxon>
        <taxon>Viridiplantae</taxon>
        <taxon>Streptophyta</taxon>
        <taxon>Embryophyta</taxon>
        <taxon>Tracheophyta</taxon>
        <taxon>Spermatophyta</taxon>
        <taxon>Magnoliopsida</taxon>
        <taxon>eudicotyledons</taxon>
        <taxon>Gunneridae</taxon>
        <taxon>Pentapetalae</taxon>
        <taxon>rosids</taxon>
        <taxon>malvids</taxon>
        <taxon>Sapindales</taxon>
        <taxon>Rutaceae</taxon>
        <taxon>Aurantioideae</taxon>
        <taxon>Citrus</taxon>
    </lineage>
</organism>
<feature type="transmembrane region" description="Helical" evidence="1">
    <location>
        <begin position="21"/>
        <end position="42"/>
    </location>
</feature>
<dbReference type="Proteomes" id="UP001428341">
    <property type="component" value="Unassembled WGS sequence"/>
</dbReference>
<keyword evidence="1" id="KW-0472">Membrane</keyword>
<keyword evidence="1" id="KW-0812">Transmembrane</keyword>
<reference evidence="2 3" key="1">
    <citation type="submission" date="2024-05" db="EMBL/GenBank/DDBJ databases">
        <title>Haplotype-resolved chromosome-level genome assembly of Huyou (Citrus changshanensis).</title>
        <authorList>
            <person name="Miao C."/>
            <person name="Chen W."/>
            <person name="Wu Y."/>
            <person name="Wang L."/>
            <person name="Zhao S."/>
            <person name="Grierson D."/>
            <person name="Xu C."/>
            <person name="Chen K."/>
        </authorList>
    </citation>
    <scope>NUCLEOTIDE SEQUENCE [LARGE SCALE GENOMIC DNA]</scope>
    <source>
        <strain evidence="2">01-14</strain>
        <tissue evidence="2">Leaf</tissue>
    </source>
</reference>
<name>A0AAP0MMV0_9ROSI</name>
<accession>A0AAP0MMV0</accession>
<dbReference type="EMBL" id="JBCGBO010000003">
    <property type="protein sequence ID" value="KAK9215078.1"/>
    <property type="molecule type" value="Genomic_DNA"/>
</dbReference>
<keyword evidence="1" id="KW-1133">Transmembrane helix</keyword>
<protein>
    <submittedName>
        <fullName evidence="2">Uncharacterized protein</fullName>
    </submittedName>
</protein>
<dbReference type="AlphaFoldDB" id="A0AAP0MMV0"/>
<keyword evidence="3" id="KW-1185">Reference proteome</keyword>
<evidence type="ECO:0000313" key="3">
    <source>
        <dbReference type="Proteomes" id="UP001428341"/>
    </source>
</evidence>
<comment type="caution">
    <text evidence="2">The sequence shown here is derived from an EMBL/GenBank/DDBJ whole genome shotgun (WGS) entry which is preliminary data.</text>
</comment>
<evidence type="ECO:0000256" key="1">
    <source>
        <dbReference type="SAM" id="Phobius"/>
    </source>
</evidence>